<feature type="region of interest" description="Disordered" evidence="8">
    <location>
        <begin position="42"/>
        <end position="76"/>
    </location>
</feature>
<dbReference type="PROSITE" id="PS00344">
    <property type="entry name" value="GATA_ZN_FINGER_1"/>
    <property type="match status" value="1"/>
</dbReference>
<evidence type="ECO:0000256" key="5">
    <source>
        <dbReference type="ARBA" id="ARBA00022833"/>
    </source>
</evidence>
<keyword evidence="4 7" id="KW-0863">Zinc-finger</keyword>
<protein>
    <recommendedName>
        <fullName evidence="2">GATA zinc finger domain-containing protein 1</fullName>
    </recommendedName>
</protein>
<dbReference type="Gene3D" id="3.30.50.10">
    <property type="entry name" value="Erythroid Transcription Factor GATA-1, subunit A"/>
    <property type="match status" value="1"/>
</dbReference>
<dbReference type="SMART" id="SM00401">
    <property type="entry name" value="ZnF_GATA"/>
    <property type="match status" value="1"/>
</dbReference>
<keyword evidence="5" id="KW-0862">Zinc</keyword>
<sequence>MPFGIKPVCSSCKVTTSTLWRKGAQGEILCNSCGLKQNANGGKDNGQNGGANVGSKNGNGNGNGNHSNSHGAGGPVLRKSARIKPAKSKVQAATKALSTKGKSRRIIFKKSQPIKAPRSVATVVTGDSIFHDGQYFQVGDVVSLVDHDGGVYYAQLRGFMCDQYNEKSAIITWLLPTQHSTQGRFDPSTYILGPEEDIPRKMEYMEFVCHAPSDYFMAKNTPYPTQAKETDLCFIWTSVGPEIRAVPSVDEIFGVKDDEEVVILPPEPVSASKTSKDKDGKDKEKNREERRVVKMEIE</sequence>
<evidence type="ECO:0000256" key="1">
    <source>
        <dbReference type="ARBA" id="ARBA00004123"/>
    </source>
</evidence>
<comment type="subcellular location">
    <subcellularLocation>
        <location evidence="1">Nucleus</location>
    </subcellularLocation>
</comment>
<evidence type="ECO:0000256" key="6">
    <source>
        <dbReference type="ARBA" id="ARBA00023242"/>
    </source>
</evidence>
<organism evidence="10 11">
    <name type="scientific">Batillaria attramentaria</name>
    <dbReference type="NCBI Taxonomy" id="370345"/>
    <lineage>
        <taxon>Eukaryota</taxon>
        <taxon>Metazoa</taxon>
        <taxon>Spiralia</taxon>
        <taxon>Lophotrochozoa</taxon>
        <taxon>Mollusca</taxon>
        <taxon>Gastropoda</taxon>
        <taxon>Caenogastropoda</taxon>
        <taxon>Sorbeoconcha</taxon>
        <taxon>Cerithioidea</taxon>
        <taxon>Batillariidae</taxon>
        <taxon>Batillaria</taxon>
    </lineage>
</organism>
<keyword evidence="3" id="KW-0479">Metal-binding</keyword>
<dbReference type="CDD" id="cd00202">
    <property type="entry name" value="ZnF_GATA"/>
    <property type="match status" value="1"/>
</dbReference>
<dbReference type="EMBL" id="JACVVK020000073">
    <property type="protein sequence ID" value="KAK7495690.1"/>
    <property type="molecule type" value="Genomic_DNA"/>
</dbReference>
<evidence type="ECO:0000313" key="10">
    <source>
        <dbReference type="EMBL" id="KAK7495690.1"/>
    </source>
</evidence>
<evidence type="ECO:0000256" key="7">
    <source>
        <dbReference type="PROSITE-ProRule" id="PRU00094"/>
    </source>
</evidence>
<dbReference type="PANTHER" id="PTHR13340">
    <property type="entry name" value="GATA ZINC FINGER DOMAIN-CONTAINING"/>
    <property type="match status" value="1"/>
</dbReference>
<dbReference type="GO" id="GO:0008270">
    <property type="term" value="F:zinc ion binding"/>
    <property type="evidence" value="ECO:0007669"/>
    <property type="project" value="UniProtKB-KW"/>
</dbReference>
<dbReference type="InterPro" id="IPR013088">
    <property type="entry name" value="Znf_NHR/GATA"/>
</dbReference>
<evidence type="ECO:0000256" key="2">
    <source>
        <dbReference type="ARBA" id="ARBA00014943"/>
    </source>
</evidence>
<keyword evidence="11" id="KW-1185">Reference proteome</keyword>
<feature type="domain" description="GATA-type" evidence="9">
    <location>
        <begin position="9"/>
        <end position="41"/>
    </location>
</feature>
<dbReference type="Proteomes" id="UP001519460">
    <property type="component" value="Unassembled WGS sequence"/>
</dbReference>
<evidence type="ECO:0000256" key="4">
    <source>
        <dbReference type="ARBA" id="ARBA00022771"/>
    </source>
</evidence>
<dbReference type="GO" id="GO:0005634">
    <property type="term" value="C:nucleus"/>
    <property type="evidence" value="ECO:0007669"/>
    <property type="project" value="UniProtKB-SubCell"/>
</dbReference>
<reference evidence="10 11" key="1">
    <citation type="journal article" date="2023" name="Sci. Data">
        <title>Genome assembly of the Korean intertidal mud-creeper Batillaria attramentaria.</title>
        <authorList>
            <person name="Patra A.K."/>
            <person name="Ho P.T."/>
            <person name="Jun S."/>
            <person name="Lee S.J."/>
            <person name="Kim Y."/>
            <person name="Won Y.J."/>
        </authorList>
    </citation>
    <scope>NUCLEOTIDE SEQUENCE [LARGE SCALE GENOMIC DNA]</scope>
    <source>
        <strain evidence="10">Wonlab-2016</strain>
    </source>
</reference>
<evidence type="ECO:0000313" key="11">
    <source>
        <dbReference type="Proteomes" id="UP001519460"/>
    </source>
</evidence>
<accession>A0ABD0L8R3</accession>
<dbReference type="SUPFAM" id="SSF57716">
    <property type="entry name" value="Glucocorticoid receptor-like (DNA-binding domain)"/>
    <property type="match status" value="1"/>
</dbReference>
<dbReference type="InterPro" id="IPR000679">
    <property type="entry name" value="Znf_GATA"/>
</dbReference>
<comment type="caution">
    <text evidence="10">The sequence shown here is derived from an EMBL/GenBank/DDBJ whole genome shotgun (WGS) entry which is preliminary data.</text>
</comment>
<dbReference type="PROSITE" id="PS50114">
    <property type="entry name" value="GATA_ZN_FINGER_2"/>
    <property type="match status" value="1"/>
</dbReference>
<evidence type="ECO:0000256" key="3">
    <source>
        <dbReference type="ARBA" id="ARBA00022723"/>
    </source>
</evidence>
<feature type="compositionally biased region" description="Gly residues" evidence="8">
    <location>
        <begin position="43"/>
        <end position="63"/>
    </location>
</feature>
<keyword evidence="6" id="KW-0539">Nucleus</keyword>
<dbReference type="InterPro" id="IPR039050">
    <property type="entry name" value="GATAD1"/>
</dbReference>
<proteinExistence type="predicted"/>
<evidence type="ECO:0000256" key="8">
    <source>
        <dbReference type="SAM" id="MobiDB-lite"/>
    </source>
</evidence>
<name>A0ABD0L8R3_9CAEN</name>
<dbReference type="AlphaFoldDB" id="A0ABD0L8R3"/>
<feature type="region of interest" description="Disordered" evidence="8">
    <location>
        <begin position="264"/>
        <end position="298"/>
    </location>
</feature>
<dbReference type="PANTHER" id="PTHR13340:SF2">
    <property type="entry name" value="GATA ZINC FINGER DOMAIN-CONTAINING PROTEIN 1"/>
    <property type="match status" value="1"/>
</dbReference>
<feature type="compositionally biased region" description="Basic and acidic residues" evidence="8">
    <location>
        <begin position="274"/>
        <end position="298"/>
    </location>
</feature>
<evidence type="ECO:0000259" key="9">
    <source>
        <dbReference type="PROSITE" id="PS50114"/>
    </source>
</evidence>
<gene>
    <name evidence="10" type="ORF">BaRGS_00013137</name>
</gene>
<dbReference type="Pfam" id="PF00320">
    <property type="entry name" value="GATA"/>
    <property type="match status" value="1"/>
</dbReference>